<dbReference type="GO" id="GO:0003677">
    <property type="term" value="F:DNA binding"/>
    <property type="evidence" value="ECO:0007669"/>
    <property type="project" value="TreeGrafter"/>
</dbReference>
<comment type="subcellular location">
    <subcellularLocation>
        <location evidence="1">Nucleus</location>
    </subcellularLocation>
</comment>
<organism evidence="8 9">
    <name type="scientific">Eptatretus burgeri</name>
    <name type="common">Inshore hagfish</name>
    <dbReference type="NCBI Taxonomy" id="7764"/>
    <lineage>
        <taxon>Eukaryota</taxon>
        <taxon>Metazoa</taxon>
        <taxon>Chordata</taxon>
        <taxon>Craniata</taxon>
        <taxon>Vertebrata</taxon>
        <taxon>Cyclostomata</taxon>
        <taxon>Myxini</taxon>
        <taxon>Myxiniformes</taxon>
        <taxon>Myxinidae</taxon>
        <taxon>Eptatretinae</taxon>
        <taxon>Eptatretus</taxon>
    </lineage>
</organism>
<feature type="domain" description="Chromo" evidence="7">
    <location>
        <begin position="37"/>
        <end position="100"/>
    </location>
</feature>
<dbReference type="SUPFAM" id="SSF54160">
    <property type="entry name" value="Chromo domain-like"/>
    <property type="match status" value="2"/>
</dbReference>
<keyword evidence="5" id="KW-0804">Transcription</keyword>
<evidence type="ECO:0000256" key="1">
    <source>
        <dbReference type="ARBA" id="ARBA00004123"/>
    </source>
</evidence>
<evidence type="ECO:0000256" key="3">
    <source>
        <dbReference type="ARBA" id="ARBA00022840"/>
    </source>
</evidence>
<dbReference type="Pfam" id="PF00385">
    <property type="entry name" value="Chromo"/>
    <property type="match status" value="2"/>
</dbReference>
<dbReference type="InterPro" id="IPR000953">
    <property type="entry name" value="Chromo/chromo_shadow_dom"/>
</dbReference>
<evidence type="ECO:0000259" key="7">
    <source>
        <dbReference type="PROSITE" id="PS50013"/>
    </source>
</evidence>
<dbReference type="AlphaFoldDB" id="A0A8C4X0W5"/>
<evidence type="ECO:0000256" key="6">
    <source>
        <dbReference type="ARBA" id="ARBA00023242"/>
    </source>
</evidence>
<evidence type="ECO:0000313" key="9">
    <source>
        <dbReference type="Proteomes" id="UP000694388"/>
    </source>
</evidence>
<dbReference type="GO" id="GO:0016887">
    <property type="term" value="F:ATP hydrolysis activity"/>
    <property type="evidence" value="ECO:0007669"/>
    <property type="project" value="TreeGrafter"/>
</dbReference>
<dbReference type="GO" id="GO:0042393">
    <property type="term" value="F:histone binding"/>
    <property type="evidence" value="ECO:0007669"/>
    <property type="project" value="TreeGrafter"/>
</dbReference>
<keyword evidence="4" id="KW-0805">Transcription regulation</keyword>
<dbReference type="Ensembl" id="ENSEBUT00000025122.1">
    <property type="protein sequence ID" value="ENSEBUP00000024546.1"/>
    <property type="gene ID" value="ENSEBUG00000015140.1"/>
</dbReference>
<dbReference type="PANTHER" id="PTHR45623">
    <property type="entry name" value="CHROMODOMAIN-HELICASE-DNA-BINDING PROTEIN 3-RELATED-RELATED"/>
    <property type="match status" value="1"/>
</dbReference>
<dbReference type="GO" id="GO:0005524">
    <property type="term" value="F:ATP binding"/>
    <property type="evidence" value="ECO:0007669"/>
    <property type="project" value="UniProtKB-KW"/>
</dbReference>
<dbReference type="GO" id="GO:0140658">
    <property type="term" value="F:ATP-dependent chromatin remodeler activity"/>
    <property type="evidence" value="ECO:0007669"/>
    <property type="project" value="TreeGrafter"/>
</dbReference>
<dbReference type="GO" id="GO:0034728">
    <property type="term" value="P:nucleosome organization"/>
    <property type="evidence" value="ECO:0007669"/>
    <property type="project" value="TreeGrafter"/>
</dbReference>
<dbReference type="FunFam" id="2.40.50.40:FF:000014">
    <property type="entry name" value="Chromodomain-helicase-DNA-binding protein 2 isoform 1"/>
    <property type="match status" value="1"/>
</dbReference>
<dbReference type="InterPro" id="IPR016197">
    <property type="entry name" value="Chromo-like_dom_sf"/>
</dbReference>
<keyword evidence="3" id="KW-0067">ATP-binding</keyword>
<dbReference type="CDD" id="cd18666">
    <property type="entry name" value="CD1_tandem_CHD1-2_like"/>
    <property type="match status" value="1"/>
</dbReference>
<dbReference type="PROSITE" id="PS50013">
    <property type="entry name" value="CHROMO_2"/>
    <property type="match status" value="2"/>
</dbReference>
<evidence type="ECO:0000313" key="8">
    <source>
        <dbReference type="Ensembl" id="ENSEBUP00000024546.1"/>
    </source>
</evidence>
<dbReference type="InterPro" id="IPR023779">
    <property type="entry name" value="Chromodomain_CS"/>
</dbReference>
<dbReference type="GO" id="GO:0000785">
    <property type="term" value="C:chromatin"/>
    <property type="evidence" value="ECO:0007669"/>
    <property type="project" value="TreeGrafter"/>
</dbReference>
<dbReference type="Gene3D" id="2.40.50.40">
    <property type="match status" value="2"/>
</dbReference>
<feature type="domain" description="Chromo" evidence="7">
    <location>
        <begin position="133"/>
        <end position="211"/>
    </location>
</feature>
<dbReference type="GO" id="GO:0003682">
    <property type="term" value="F:chromatin binding"/>
    <property type="evidence" value="ECO:0007669"/>
    <property type="project" value="TreeGrafter"/>
</dbReference>
<dbReference type="GO" id="GO:0005634">
    <property type="term" value="C:nucleus"/>
    <property type="evidence" value="ECO:0007669"/>
    <property type="project" value="UniProtKB-SubCell"/>
</dbReference>
<evidence type="ECO:0000256" key="4">
    <source>
        <dbReference type="ARBA" id="ARBA00023015"/>
    </source>
</evidence>
<evidence type="ECO:0000256" key="2">
    <source>
        <dbReference type="ARBA" id="ARBA00022741"/>
    </source>
</evidence>
<dbReference type="InterPro" id="IPR023780">
    <property type="entry name" value="Chromo_domain"/>
</dbReference>
<dbReference type="SMART" id="SM00298">
    <property type="entry name" value="CHROMO"/>
    <property type="match status" value="2"/>
</dbReference>
<protein>
    <recommendedName>
        <fullName evidence="7">Chromo domain-containing protein</fullName>
    </recommendedName>
</protein>
<dbReference type="GeneTree" id="ENSGT00940000156579"/>
<name>A0A8C4X0W5_EPTBU</name>
<keyword evidence="6" id="KW-0539">Nucleus</keyword>
<keyword evidence="9" id="KW-1185">Reference proteome</keyword>
<dbReference type="Proteomes" id="UP000694388">
    <property type="component" value="Unplaced"/>
</dbReference>
<reference evidence="8" key="1">
    <citation type="submission" date="2025-08" db="UniProtKB">
        <authorList>
            <consortium name="Ensembl"/>
        </authorList>
    </citation>
    <scope>IDENTIFICATION</scope>
</reference>
<evidence type="ECO:0000256" key="5">
    <source>
        <dbReference type="ARBA" id="ARBA00023163"/>
    </source>
</evidence>
<dbReference type="PANTHER" id="PTHR45623:SF14">
    <property type="entry name" value="CHROMODOMAIN-HELICASE-DNA-BINDING PROTEIN 1"/>
    <property type="match status" value="1"/>
</dbReference>
<reference evidence="8" key="2">
    <citation type="submission" date="2025-09" db="UniProtKB">
        <authorList>
            <consortium name="Ensembl"/>
        </authorList>
    </citation>
    <scope>IDENTIFICATION</scope>
</reference>
<keyword evidence="2" id="KW-0547">Nucleotide-binding</keyword>
<dbReference type="PROSITE" id="PS00598">
    <property type="entry name" value="CHROMO_1"/>
    <property type="match status" value="2"/>
</dbReference>
<accession>A0A8C4X0W5</accession>
<proteinExistence type="predicted"/>
<sequence>MLQILKSVKHGSVRCMSYTCTIGHLWCAAVGATTTIYTVEADGDPNHDFVSGTDGEAGEKQYLIKWKGWSHIHNTWETEETLRQQNVRGMKKLENFLKKEEEIRQWLIPATPEDVEYYNCQQEMSMELYKHYQVVERVIAMKTSKSAPSHSDFPSHSTLKSSSGHPDYLVKWQGLPYSECSWEDGALISIKSQCHIDAFHARNRSRTIPSRDCKTFWVCSHAKVKSQSYHQADEK</sequence>